<dbReference type="PANTHER" id="PTHR45138:SF9">
    <property type="entry name" value="DIGUANYLATE CYCLASE DGCM-RELATED"/>
    <property type="match status" value="1"/>
</dbReference>
<dbReference type="STRING" id="326298.Suden_1270"/>
<dbReference type="GO" id="GO:0052621">
    <property type="term" value="F:diguanylate cyclase activity"/>
    <property type="evidence" value="ECO:0007669"/>
    <property type="project" value="UniProtKB-EC"/>
</dbReference>
<gene>
    <name evidence="4" type="ordered locus">Suden_1270</name>
</gene>
<dbReference type="GO" id="GO:0043709">
    <property type="term" value="P:cell adhesion involved in single-species biofilm formation"/>
    <property type="evidence" value="ECO:0007669"/>
    <property type="project" value="TreeGrafter"/>
</dbReference>
<dbReference type="KEGG" id="tdn:Suden_1270"/>
<dbReference type="Gene3D" id="3.30.70.270">
    <property type="match status" value="1"/>
</dbReference>
<dbReference type="Proteomes" id="UP000002714">
    <property type="component" value="Chromosome"/>
</dbReference>
<sequence>MYNATYFSVDYTIMQKSDLKALVEQIYENLLERIDGEEEASKEQVVSYLRDAIDIVTNINDRDLDTIEHAKESFKNSYKEIVKESLNSYKNTNDKFGELTKLNKDTIEKCNEQHIDLNALSEKFNDIHTHMSDEVRKANLVITELHQKVKILEETSNLDPLTKVFNRRSLSSYLQEVCSNKSLPYDDLHVMMLDIDNFKSINDKYGHIAGDKILIFISNILRKTLRDGDKIFRYGGEEFTIVINRNSDDQCEQIANRLLHLISSNNLIYMGERISVTASIGVTKLKEHDTPDSLLSRADKALYVSKKSGKNMVSKDCN</sequence>
<dbReference type="NCBIfam" id="TIGR00254">
    <property type="entry name" value="GGDEF"/>
    <property type="match status" value="1"/>
</dbReference>
<comment type="catalytic activity">
    <reaction evidence="2">
        <text>2 GTP = 3',3'-c-di-GMP + 2 diphosphate</text>
        <dbReference type="Rhea" id="RHEA:24898"/>
        <dbReference type="ChEBI" id="CHEBI:33019"/>
        <dbReference type="ChEBI" id="CHEBI:37565"/>
        <dbReference type="ChEBI" id="CHEBI:58805"/>
        <dbReference type="EC" id="2.7.7.65"/>
    </reaction>
</comment>
<protein>
    <recommendedName>
        <fullName evidence="1">diguanylate cyclase</fullName>
        <ecNumber evidence="1">2.7.7.65</ecNumber>
    </recommendedName>
</protein>
<name>Q30R33_SULDN</name>
<reference evidence="4 5" key="1">
    <citation type="journal article" date="2008" name="Appl. Environ. Microbiol.">
        <title>Genome of the epsilonproteobacterial chemolithoautotroph Sulfurimonas denitrificans.</title>
        <authorList>
            <person name="Sievert S.M."/>
            <person name="Scott K.M."/>
            <person name="Klotz M.G."/>
            <person name="Chain P.S.G."/>
            <person name="Hauser L.J."/>
            <person name="Hemp J."/>
            <person name="Huegler M."/>
            <person name="Land M."/>
            <person name="Lapidus A."/>
            <person name="Larimer F.W."/>
            <person name="Lucas S."/>
            <person name="Malfatti S.A."/>
            <person name="Meyer F."/>
            <person name="Paulsen I.T."/>
            <person name="Ren Q."/>
            <person name="Simon J."/>
            <person name="Bailey K."/>
            <person name="Diaz E."/>
            <person name="Fitzpatrick K.A."/>
            <person name="Glover B."/>
            <person name="Gwatney N."/>
            <person name="Korajkic A."/>
            <person name="Long A."/>
            <person name="Mobberley J.M."/>
            <person name="Pantry S.N."/>
            <person name="Pazder G."/>
            <person name="Peterson S."/>
            <person name="Quintanilla J.D."/>
            <person name="Sprinkle R."/>
            <person name="Stephens J."/>
            <person name="Thomas P."/>
            <person name="Vaughn R."/>
            <person name="Weber M.J."/>
            <person name="Wooten L.L."/>
        </authorList>
    </citation>
    <scope>NUCLEOTIDE SEQUENCE [LARGE SCALE GENOMIC DNA]</scope>
    <source>
        <strain evidence="5">ATCC 33889 / DSM 1251</strain>
    </source>
</reference>
<dbReference type="SMART" id="SM00267">
    <property type="entry name" value="GGDEF"/>
    <property type="match status" value="1"/>
</dbReference>
<evidence type="ECO:0000313" key="5">
    <source>
        <dbReference type="Proteomes" id="UP000002714"/>
    </source>
</evidence>
<dbReference type="InterPro" id="IPR043128">
    <property type="entry name" value="Rev_trsase/Diguanyl_cyclase"/>
</dbReference>
<dbReference type="InterPro" id="IPR050469">
    <property type="entry name" value="Diguanylate_Cyclase"/>
</dbReference>
<dbReference type="EC" id="2.7.7.65" evidence="1"/>
<dbReference type="PANTHER" id="PTHR45138">
    <property type="entry name" value="REGULATORY COMPONENTS OF SENSORY TRANSDUCTION SYSTEM"/>
    <property type="match status" value="1"/>
</dbReference>
<dbReference type="AlphaFoldDB" id="Q30R33"/>
<dbReference type="PROSITE" id="PS50887">
    <property type="entry name" value="GGDEF"/>
    <property type="match status" value="1"/>
</dbReference>
<dbReference type="CDD" id="cd01949">
    <property type="entry name" value="GGDEF"/>
    <property type="match status" value="1"/>
</dbReference>
<feature type="domain" description="GGDEF" evidence="3">
    <location>
        <begin position="186"/>
        <end position="318"/>
    </location>
</feature>
<evidence type="ECO:0000256" key="1">
    <source>
        <dbReference type="ARBA" id="ARBA00012528"/>
    </source>
</evidence>
<dbReference type="HOGENOM" id="CLU_000445_11_5_7"/>
<dbReference type="GO" id="GO:0005886">
    <property type="term" value="C:plasma membrane"/>
    <property type="evidence" value="ECO:0007669"/>
    <property type="project" value="TreeGrafter"/>
</dbReference>
<evidence type="ECO:0000259" key="3">
    <source>
        <dbReference type="PROSITE" id="PS50887"/>
    </source>
</evidence>
<dbReference type="InterPro" id="IPR000160">
    <property type="entry name" value="GGDEF_dom"/>
</dbReference>
<dbReference type="Pfam" id="PF00990">
    <property type="entry name" value="GGDEF"/>
    <property type="match status" value="1"/>
</dbReference>
<dbReference type="SUPFAM" id="SSF55073">
    <property type="entry name" value="Nucleotide cyclase"/>
    <property type="match status" value="1"/>
</dbReference>
<dbReference type="InterPro" id="IPR029787">
    <property type="entry name" value="Nucleotide_cyclase"/>
</dbReference>
<dbReference type="FunFam" id="3.30.70.270:FF:000001">
    <property type="entry name" value="Diguanylate cyclase domain protein"/>
    <property type="match status" value="1"/>
</dbReference>
<dbReference type="eggNOG" id="COG2199">
    <property type="taxonomic scope" value="Bacteria"/>
</dbReference>
<organism evidence="4 5">
    <name type="scientific">Sulfurimonas denitrificans (strain ATCC 33889 / DSM 1251)</name>
    <name type="common">Thiomicrospira denitrificans (strain ATCC 33889 / DSM 1251)</name>
    <dbReference type="NCBI Taxonomy" id="326298"/>
    <lineage>
        <taxon>Bacteria</taxon>
        <taxon>Pseudomonadati</taxon>
        <taxon>Campylobacterota</taxon>
        <taxon>Epsilonproteobacteria</taxon>
        <taxon>Campylobacterales</taxon>
        <taxon>Sulfurimonadaceae</taxon>
        <taxon>Sulfurimonas</taxon>
    </lineage>
</organism>
<accession>Q30R33</accession>
<dbReference type="EMBL" id="CP000153">
    <property type="protein sequence ID" value="ABB44548.1"/>
    <property type="molecule type" value="Genomic_DNA"/>
</dbReference>
<proteinExistence type="predicted"/>
<keyword evidence="5" id="KW-1185">Reference proteome</keyword>
<dbReference type="GO" id="GO:1902201">
    <property type="term" value="P:negative regulation of bacterial-type flagellum-dependent cell motility"/>
    <property type="evidence" value="ECO:0007669"/>
    <property type="project" value="TreeGrafter"/>
</dbReference>
<evidence type="ECO:0000256" key="2">
    <source>
        <dbReference type="ARBA" id="ARBA00034247"/>
    </source>
</evidence>
<evidence type="ECO:0000313" key="4">
    <source>
        <dbReference type="EMBL" id="ABB44548.1"/>
    </source>
</evidence>